<keyword evidence="3" id="KW-1185">Reference proteome</keyword>
<sequence>MRPVDRFSVPPPSSLLAGGAGPLELDDARSHRATAPVPGTKKKEFKYKAYKGADVRQALEKLFHGKCAYCETYYAASAPVDIEHYRPKGAVADDVAHGGYWWIAMQWENLLPSCIDCNRKRGQVLANASNSLVVLAGTAATRTRQAGKKDSFPLADTGVRATAETTNFSRELPLLINPCEDDPATYLAHSIDPQLPTGLIVAVGNAQQQARANSSIYVYGLNRLKLFQDRNRVLRKLQFLGDLVTELAESITALEEPATQRILEGTPAAGVTTRLRLLQDRLLTELKAATAPEAPYASMASAWLAQFTEELLL</sequence>
<evidence type="ECO:0000313" key="3">
    <source>
        <dbReference type="Proteomes" id="UP000028631"/>
    </source>
</evidence>
<organism evidence="2 3">
    <name type="scientific">Pseudomonas syringae</name>
    <dbReference type="NCBI Taxonomy" id="317"/>
    <lineage>
        <taxon>Bacteria</taxon>
        <taxon>Pseudomonadati</taxon>
        <taxon>Pseudomonadota</taxon>
        <taxon>Gammaproteobacteria</taxon>
        <taxon>Pseudomonadales</taxon>
        <taxon>Pseudomonadaceae</taxon>
        <taxon>Pseudomonas</taxon>
    </lineage>
</organism>
<dbReference type="PATRIC" id="fig|317.175.peg.1295"/>
<accession>A0A085VMW6</accession>
<evidence type="ECO:0000313" key="2">
    <source>
        <dbReference type="EMBL" id="KFE56779.1"/>
    </source>
</evidence>
<proteinExistence type="predicted"/>
<dbReference type="InterPro" id="IPR003615">
    <property type="entry name" value="HNH_nuc"/>
</dbReference>
<evidence type="ECO:0000256" key="1">
    <source>
        <dbReference type="SAM" id="MobiDB-lite"/>
    </source>
</evidence>
<dbReference type="AlphaFoldDB" id="A0A085VMW6"/>
<feature type="region of interest" description="Disordered" evidence="1">
    <location>
        <begin position="1"/>
        <end position="24"/>
    </location>
</feature>
<dbReference type="OrthoDB" id="8824552at2"/>
<reference evidence="2 3" key="1">
    <citation type="submission" date="2014-07" db="EMBL/GenBank/DDBJ databases">
        <title>Draft Genome Sequences of Environmental Pseudomonas syringae strains.</title>
        <authorList>
            <person name="Baltrus D.A."/>
            <person name="Berge O."/>
            <person name="Morris C."/>
        </authorList>
    </citation>
    <scope>NUCLEOTIDE SEQUENCE [LARGE SCALE GENOMIC DNA]</scope>
    <source>
        <strain evidence="2 3">GAW0119</strain>
    </source>
</reference>
<comment type="caution">
    <text evidence="2">The sequence shown here is derived from an EMBL/GenBank/DDBJ whole genome shotgun (WGS) entry which is preliminary data.</text>
</comment>
<dbReference type="EMBL" id="JPQU01000023">
    <property type="protein sequence ID" value="KFE56779.1"/>
    <property type="molecule type" value="Genomic_DNA"/>
</dbReference>
<dbReference type="CDD" id="cd00085">
    <property type="entry name" value="HNHc"/>
    <property type="match status" value="1"/>
</dbReference>
<evidence type="ECO:0008006" key="4">
    <source>
        <dbReference type="Google" id="ProtNLM"/>
    </source>
</evidence>
<name>A0A085VMW6_PSESX</name>
<dbReference type="Gene3D" id="1.10.30.50">
    <property type="match status" value="1"/>
</dbReference>
<protein>
    <recommendedName>
        <fullName evidence="4">HNH endonuclease</fullName>
    </recommendedName>
</protein>
<dbReference type="RefSeq" id="WP_027923155.1">
    <property type="nucleotide sequence ID" value="NZ_JPQU01000023.1"/>
</dbReference>
<gene>
    <name evidence="2" type="ORF">IV01_06195</name>
</gene>
<dbReference type="Proteomes" id="UP000028631">
    <property type="component" value="Unassembled WGS sequence"/>
</dbReference>